<evidence type="ECO:0000256" key="7">
    <source>
        <dbReference type="ARBA" id="ARBA00022448"/>
    </source>
</evidence>
<dbReference type="PROSITE" id="PS51914">
    <property type="entry name" value="MRH"/>
    <property type="match status" value="1"/>
</dbReference>
<evidence type="ECO:0000313" key="21">
    <source>
        <dbReference type="Proteomes" id="UP000054408"/>
    </source>
</evidence>
<accession>A0A0L0DH38</accession>
<dbReference type="GO" id="GO:0005802">
    <property type="term" value="C:trans-Golgi network"/>
    <property type="evidence" value="ECO:0007669"/>
    <property type="project" value="TreeGrafter"/>
</dbReference>
<evidence type="ECO:0000256" key="18">
    <source>
        <dbReference type="SAM" id="Phobius"/>
    </source>
</evidence>
<dbReference type="GO" id="GO:0015031">
    <property type="term" value="P:protein transport"/>
    <property type="evidence" value="ECO:0007669"/>
    <property type="project" value="UniProtKB-KW"/>
</dbReference>
<dbReference type="InterPro" id="IPR018939">
    <property type="entry name" value="Autophagy-rel_prot_27"/>
</dbReference>
<keyword evidence="12" id="KW-0072">Autophagy</keyword>
<dbReference type="SUPFAM" id="SSF50911">
    <property type="entry name" value="Mannose 6-phosphate receptor domain"/>
    <property type="match status" value="1"/>
</dbReference>
<keyword evidence="7" id="KW-0813">Transport</keyword>
<dbReference type="Pfam" id="PF09451">
    <property type="entry name" value="ATG27"/>
    <property type="match status" value="1"/>
</dbReference>
<keyword evidence="15 18" id="KW-0472">Membrane</keyword>
<reference evidence="20 21" key="1">
    <citation type="submission" date="2010-05" db="EMBL/GenBank/DDBJ databases">
        <title>The Genome Sequence of Thecamonas trahens ATCC 50062.</title>
        <authorList>
            <consortium name="The Broad Institute Genome Sequencing Platform"/>
            <person name="Russ C."/>
            <person name="Cuomo C."/>
            <person name="Shea T."/>
            <person name="Young S.K."/>
            <person name="Zeng Q."/>
            <person name="Koehrsen M."/>
            <person name="Haas B."/>
            <person name="Borodovsky M."/>
            <person name="Guigo R."/>
            <person name="Alvarado L."/>
            <person name="Berlin A."/>
            <person name="Bochicchio J."/>
            <person name="Borenstein D."/>
            <person name="Chapman S."/>
            <person name="Chen Z."/>
            <person name="Freedman E."/>
            <person name="Gellesch M."/>
            <person name="Goldberg J."/>
            <person name="Griggs A."/>
            <person name="Gujja S."/>
            <person name="Heilman E."/>
            <person name="Heiman D."/>
            <person name="Hepburn T."/>
            <person name="Howarth C."/>
            <person name="Jen D."/>
            <person name="Larson L."/>
            <person name="Mehta T."/>
            <person name="Park D."/>
            <person name="Pearson M."/>
            <person name="Roberts A."/>
            <person name="Saif S."/>
            <person name="Shenoy N."/>
            <person name="Sisk P."/>
            <person name="Stolte C."/>
            <person name="Sykes S."/>
            <person name="Thomson T."/>
            <person name="Walk T."/>
            <person name="White J."/>
            <person name="Yandava C."/>
            <person name="Burger G."/>
            <person name="Gray M.W."/>
            <person name="Holland P.W.H."/>
            <person name="King N."/>
            <person name="Lang F.B.F."/>
            <person name="Roger A.J."/>
            <person name="Ruiz-Trillo I."/>
            <person name="Lander E."/>
            <person name="Nusbaum C."/>
        </authorList>
    </citation>
    <scope>NUCLEOTIDE SEQUENCE [LARGE SCALE GENOMIC DNA]</scope>
    <source>
        <strain evidence="20 21">ATCC 50062</strain>
    </source>
</reference>
<evidence type="ECO:0000256" key="15">
    <source>
        <dbReference type="ARBA" id="ARBA00023136"/>
    </source>
</evidence>
<dbReference type="EMBL" id="GL349468">
    <property type="protein sequence ID" value="KNC51627.1"/>
    <property type="molecule type" value="Genomic_DNA"/>
</dbReference>
<evidence type="ECO:0000256" key="11">
    <source>
        <dbReference type="ARBA" id="ARBA00022989"/>
    </source>
</evidence>
<evidence type="ECO:0000256" key="17">
    <source>
        <dbReference type="ARBA" id="ARBA00023329"/>
    </source>
</evidence>
<evidence type="ECO:0000259" key="19">
    <source>
        <dbReference type="PROSITE" id="PS51914"/>
    </source>
</evidence>
<evidence type="ECO:0000256" key="13">
    <source>
        <dbReference type="ARBA" id="ARBA00023034"/>
    </source>
</evidence>
<dbReference type="OrthoDB" id="29460at2759"/>
<keyword evidence="14" id="KW-0496">Mitochondrion</keyword>
<keyword evidence="11 18" id="KW-1133">Transmembrane helix</keyword>
<keyword evidence="10" id="KW-0653">Protein transport</keyword>
<comment type="subcellular location">
    <subcellularLocation>
        <location evidence="2">Cytoplasmic vesicle membrane</location>
        <topology evidence="2">Single-pass type I membrane protein</topology>
    </subcellularLocation>
    <subcellularLocation>
        <location evidence="3">Golgi apparatus membrane</location>
    </subcellularLocation>
    <subcellularLocation>
        <location evidence="1">Mitochondrion membrane</location>
        <topology evidence="1">Single-pass membrane protein</topology>
    </subcellularLocation>
    <subcellularLocation>
        <location evidence="4">Preautophagosomal structure membrane</location>
        <topology evidence="4">Single-pass type I membrane protein</topology>
    </subcellularLocation>
</comment>
<keyword evidence="9" id="KW-0732">Signal</keyword>
<evidence type="ECO:0000256" key="9">
    <source>
        <dbReference type="ARBA" id="ARBA00022729"/>
    </source>
</evidence>
<dbReference type="InterPro" id="IPR044865">
    <property type="entry name" value="MRH_dom"/>
</dbReference>
<dbReference type="RefSeq" id="XP_013756022.1">
    <property type="nucleotide sequence ID" value="XM_013900568.1"/>
</dbReference>
<dbReference type="GO" id="GO:0031966">
    <property type="term" value="C:mitochondrial membrane"/>
    <property type="evidence" value="ECO:0007669"/>
    <property type="project" value="UniProtKB-SubCell"/>
</dbReference>
<gene>
    <name evidence="20" type="ORF">AMSG_07540</name>
</gene>
<evidence type="ECO:0000256" key="3">
    <source>
        <dbReference type="ARBA" id="ARBA00004394"/>
    </source>
</evidence>
<keyword evidence="16" id="KW-1015">Disulfide bond</keyword>
<evidence type="ECO:0000256" key="1">
    <source>
        <dbReference type="ARBA" id="ARBA00004304"/>
    </source>
</evidence>
<dbReference type="GO" id="GO:0006914">
    <property type="term" value="P:autophagy"/>
    <property type="evidence" value="ECO:0007669"/>
    <property type="project" value="UniProtKB-KW"/>
</dbReference>
<dbReference type="Proteomes" id="UP000054408">
    <property type="component" value="Unassembled WGS sequence"/>
</dbReference>
<protein>
    <recommendedName>
        <fullName evidence="6">Autophagy-related protein 27</fullName>
    </recommendedName>
</protein>
<feature type="transmembrane region" description="Helical" evidence="18">
    <location>
        <begin position="406"/>
        <end position="428"/>
    </location>
</feature>
<evidence type="ECO:0000256" key="10">
    <source>
        <dbReference type="ARBA" id="ARBA00022927"/>
    </source>
</evidence>
<keyword evidence="13" id="KW-0333">Golgi apparatus</keyword>
<evidence type="ECO:0000313" key="20">
    <source>
        <dbReference type="EMBL" id="KNC51627.1"/>
    </source>
</evidence>
<dbReference type="PANTHER" id="PTHR15071:SF0">
    <property type="entry name" value="MANNOSE 6-PHOSPHATE RECEPTOR-LIKE PROTEIN 1"/>
    <property type="match status" value="1"/>
</dbReference>
<evidence type="ECO:0000256" key="6">
    <source>
        <dbReference type="ARBA" id="ARBA00013776"/>
    </source>
</evidence>
<evidence type="ECO:0000256" key="14">
    <source>
        <dbReference type="ARBA" id="ARBA00023128"/>
    </source>
</evidence>
<sequence>MSVSVYFCSSAPSPSSTTRLGGLERVNAAVAVSFATADTTALPPDVAPLLAAQPDALLLVGLSTPSAYPSLLHLIFPDLRAVPDWPTAIAPHDVYSVVASLDALDFDHVVPVGSVALPAFFAALATVATGAAVFSPLDLRGPAGVLEPFTCALPALEPQAGVVRVDAHIAARSAHDFALAIVHAVIDHGSFEPHPEFSGSLPRAALRLHCAAAPRELGVAVSSIDELEDSAHAAIASHLTSITSSLAPPSSHRSLESASLADLRALLELLDGRFYGAGAPRNTVSTVDASFVYKVALCEEVTSSCKGSLDGGCQEYDRLGIAQSLGKISSATTELVNDQIVISYSGGDTCSGSKLYSTKITFVCDKSQGGTGSLRYLTEGSCVIEFEWATSHACLRPVPSGAENKGGLSLGSILLIVSLVLVVVYLGAGMAYRFRFKEARGLEMLPNRAFWASLPGLIADGCKFTYHTIRSKVSGDGYSEMA</sequence>
<dbReference type="PANTHER" id="PTHR15071">
    <property type="entry name" value="MANNOSE-6-PHOSPHATE RECEPTOR FAMILY MEMBER"/>
    <property type="match status" value="1"/>
</dbReference>
<evidence type="ECO:0000256" key="2">
    <source>
        <dbReference type="ARBA" id="ARBA00004358"/>
    </source>
</evidence>
<evidence type="ECO:0000256" key="5">
    <source>
        <dbReference type="ARBA" id="ARBA00005363"/>
    </source>
</evidence>
<organism evidence="20 21">
    <name type="scientific">Thecamonas trahens ATCC 50062</name>
    <dbReference type="NCBI Taxonomy" id="461836"/>
    <lineage>
        <taxon>Eukaryota</taxon>
        <taxon>Apusozoa</taxon>
        <taxon>Apusomonadida</taxon>
        <taxon>Apusomonadidae</taxon>
        <taxon>Thecamonas</taxon>
    </lineage>
</organism>
<keyword evidence="17" id="KW-0968">Cytoplasmic vesicle</keyword>
<name>A0A0L0DH38_THETB</name>
<dbReference type="AlphaFoldDB" id="A0A0L0DH38"/>
<dbReference type="Gene3D" id="2.70.130.10">
    <property type="entry name" value="Mannose-6-phosphate receptor binding domain"/>
    <property type="match status" value="1"/>
</dbReference>
<feature type="domain" description="MRH" evidence="19">
    <location>
        <begin position="267"/>
        <end position="396"/>
    </location>
</feature>
<dbReference type="GO" id="GO:0000139">
    <property type="term" value="C:Golgi membrane"/>
    <property type="evidence" value="ECO:0007669"/>
    <property type="project" value="UniProtKB-SubCell"/>
</dbReference>
<dbReference type="GeneID" id="25566436"/>
<dbReference type="GO" id="GO:0010008">
    <property type="term" value="C:endosome membrane"/>
    <property type="evidence" value="ECO:0007669"/>
    <property type="project" value="UniProtKB-SubCell"/>
</dbReference>
<proteinExistence type="inferred from homology"/>
<keyword evidence="8 18" id="KW-0812">Transmembrane</keyword>
<evidence type="ECO:0000256" key="12">
    <source>
        <dbReference type="ARBA" id="ARBA00023006"/>
    </source>
</evidence>
<keyword evidence="21" id="KW-1185">Reference proteome</keyword>
<dbReference type="InterPro" id="IPR009011">
    <property type="entry name" value="Man6P_isomerase_rcpt-bd_dom_sf"/>
</dbReference>
<dbReference type="GO" id="GO:0034045">
    <property type="term" value="C:phagophore assembly site membrane"/>
    <property type="evidence" value="ECO:0007669"/>
    <property type="project" value="UniProtKB-SubCell"/>
</dbReference>
<evidence type="ECO:0000256" key="4">
    <source>
        <dbReference type="ARBA" id="ARBA00004472"/>
    </source>
</evidence>
<evidence type="ECO:0000256" key="16">
    <source>
        <dbReference type="ARBA" id="ARBA00023157"/>
    </source>
</evidence>
<comment type="similarity">
    <text evidence="5">Belongs to the ATG27 family.</text>
</comment>
<evidence type="ECO:0000256" key="8">
    <source>
        <dbReference type="ARBA" id="ARBA00022692"/>
    </source>
</evidence>